<evidence type="ECO:0000259" key="3">
    <source>
        <dbReference type="Pfam" id="PF00171"/>
    </source>
</evidence>
<dbReference type="InterPro" id="IPR016163">
    <property type="entry name" value="Ald_DH_C"/>
</dbReference>
<gene>
    <name evidence="4" type="primary">adhE_2</name>
    <name evidence="4" type="ORF">NCTC13150_02011</name>
</gene>
<keyword evidence="1" id="KW-0560">Oxidoreductase</keyword>
<dbReference type="InterPro" id="IPR015590">
    <property type="entry name" value="Aldehyde_DH_dom"/>
</dbReference>
<dbReference type="RefSeq" id="WP_034438184.1">
    <property type="nucleotide sequence ID" value="NZ_CAACYI010000001.1"/>
</dbReference>
<reference evidence="4 5" key="1">
    <citation type="submission" date="2019-02" db="EMBL/GenBank/DDBJ databases">
        <authorList>
            <consortium name="Pathogen Informatics"/>
        </authorList>
    </citation>
    <scope>NUCLEOTIDE SEQUENCE [LARGE SCALE GENOMIC DNA]</scope>
    <source>
        <strain evidence="4 5">3012STDY7089603</strain>
    </source>
</reference>
<dbReference type="InterPro" id="IPR016161">
    <property type="entry name" value="Ald_DH/histidinol_DH"/>
</dbReference>
<keyword evidence="5" id="KW-1185">Reference proteome</keyword>
<sequence>MDKDLQSIQEARDLIHKAKIAQADYANASQEQVDELTKAIAKMGEAHAKELGRMAAEEVGYGNAKDKYTKNILASRYVYEYIKDMKTRGILKETDRMIEVAAPVGVIAGLVPSTNPTSTVIYNSMIALKAGNAIVFSPHPTCTKCITKTVNLVREVVADQGYSPDLVSVLPIVTMQATDELMKNKDTKLVLATGGSAMVKAAYSSGTPALGVGPGNVPVFIERTADIKDAVRKIMIGKLFDNGLICASEESVVVERCIADEVKAEFERNNCYFVTGEDKDKIAAILSNSRGAVNAKAVGRTPQQLADLAGVKIPEGTKIILGCETEVGPKHPFSREKLNTTLGFYVVEDWKEGCEKCIEILNYDGLGHSIGIHTKDKNIIREFALKKPVSRMLVNTPTTLGGVGLSTDLAPAFTLGCGAVGGSATSDNVTPMNLINIKRVAFETNSNYNITGQDNSSDNGATEEVVEKVLRQILKEVANSNF</sequence>
<dbReference type="GO" id="GO:0016620">
    <property type="term" value="F:oxidoreductase activity, acting on the aldehyde or oxo group of donors, NAD or NADP as acceptor"/>
    <property type="evidence" value="ECO:0007669"/>
    <property type="project" value="InterPro"/>
</dbReference>
<dbReference type="PANTHER" id="PTHR11699">
    <property type="entry name" value="ALDEHYDE DEHYDROGENASE-RELATED"/>
    <property type="match status" value="1"/>
</dbReference>
<evidence type="ECO:0000256" key="2">
    <source>
        <dbReference type="SAM" id="Coils"/>
    </source>
</evidence>
<feature type="coiled-coil region" evidence="2">
    <location>
        <begin position="11"/>
        <end position="46"/>
    </location>
</feature>
<name>A0A8H2M917_9FIRM</name>
<dbReference type="Gene3D" id="3.40.309.10">
    <property type="entry name" value="Aldehyde Dehydrogenase, Chain A, domain 2"/>
    <property type="match status" value="1"/>
</dbReference>
<dbReference type="Pfam" id="PF00171">
    <property type="entry name" value="Aldedh"/>
    <property type="match status" value="1"/>
</dbReference>
<evidence type="ECO:0000313" key="4">
    <source>
        <dbReference type="EMBL" id="VFB17418.1"/>
    </source>
</evidence>
<dbReference type="Proteomes" id="UP000377798">
    <property type="component" value="Unassembled WGS sequence"/>
</dbReference>
<evidence type="ECO:0000313" key="5">
    <source>
        <dbReference type="Proteomes" id="UP000377798"/>
    </source>
</evidence>
<dbReference type="CDD" id="cd07122">
    <property type="entry name" value="ALDH_F20_ACDH"/>
    <property type="match status" value="1"/>
</dbReference>
<comment type="caution">
    <text evidence="4">The sequence shown here is derived from an EMBL/GenBank/DDBJ whole genome shotgun (WGS) entry which is preliminary data.</text>
</comment>
<evidence type="ECO:0000256" key="1">
    <source>
        <dbReference type="ARBA" id="ARBA00023002"/>
    </source>
</evidence>
<dbReference type="NCBIfam" id="TIGR02518">
    <property type="entry name" value="EutH_ACDH"/>
    <property type="match status" value="1"/>
</dbReference>
<dbReference type="InterPro" id="IPR016162">
    <property type="entry name" value="Ald_DH_N"/>
</dbReference>
<organism evidence="4 5">
    <name type="scientific">Urinicoccus massiliensis</name>
    <dbReference type="NCBI Taxonomy" id="1723382"/>
    <lineage>
        <taxon>Bacteria</taxon>
        <taxon>Bacillati</taxon>
        <taxon>Bacillota</taxon>
        <taxon>Tissierellia</taxon>
        <taxon>Tissierellales</taxon>
        <taxon>Peptoniphilaceae</taxon>
        <taxon>Urinicoccus</taxon>
    </lineage>
</organism>
<dbReference type="InterPro" id="IPR013357">
    <property type="entry name" value="Acetaldehyde_DH_acetylating"/>
</dbReference>
<dbReference type="Gene3D" id="3.40.605.10">
    <property type="entry name" value="Aldehyde Dehydrogenase, Chain A, domain 1"/>
    <property type="match status" value="1"/>
</dbReference>
<dbReference type="SUPFAM" id="SSF53720">
    <property type="entry name" value="ALDH-like"/>
    <property type="match status" value="1"/>
</dbReference>
<dbReference type="EMBL" id="CAACYI010000001">
    <property type="protein sequence ID" value="VFB17418.1"/>
    <property type="molecule type" value="Genomic_DNA"/>
</dbReference>
<protein>
    <submittedName>
        <fullName evidence="4">Aldehyde-alcohol dehydrogenase</fullName>
    </submittedName>
</protein>
<feature type="domain" description="Aldehyde dehydrogenase" evidence="3">
    <location>
        <begin position="9"/>
        <end position="278"/>
    </location>
</feature>
<accession>A0A8H2M917</accession>
<dbReference type="AlphaFoldDB" id="A0A8H2M917"/>
<proteinExistence type="predicted"/>
<keyword evidence="2" id="KW-0175">Coiled coil</keyword>